<reference evidence="2" key="1">
    <citation type="journal article" date="2023" name="Plant J.">
        <title>The genome of the king protea, Protea cynaroides.</title>
        <authorList>
            <person name="Chang J."/>
            <person name="Duong T.A."/>
            <person name="Schoeman C."/>
            <person name="Ma X."/>
            <person name="Roodt D."/>
            <person name="Barker N."/>
            <person name="Li Z."/>
            <person name="Van de Peer Y."/>
            <person name="Mizrachi E."/>
        </authorList>
    </citation>
    <scope>NUCLEOTIDE SEQUENCE</scope>
    <source>
        <tissue evidence="2">Young leaves</tissue>
    </source>
</reference>
<accession>A0A9Q0JR70</accession>
<dbReference type="AlphaFoldDB" id="A0A9Q0JR70"/>
<evidence type="ECO:0000256" key="1">
    <source>
        <dbReference type="SAM" id="SignalP"/>
    </source>
</evidence>
<proteinExistence type="predicted"/>
<dbReference type="Proteomes" id="UP001141806">
    <property type="component" value="Unassembled WGS sequence"/>
</dbReference>
<gene>
    <name evidence="2" type="ORF">NE237_033320</name>
</gene>
<dbReference type="OrthoDB" id="1742470at2759"/>
<keyword evidence="1" id="KW-0732">Signal</keyword>
<name>A0A9Q0JR70_9MAGN</name>
<sequence length="103" mass="11987">MMKKSYLYLNLYLDFLIFFFFLLFASSSAKEDEAIFVFDNGGLTDVEAMYNKQRQLLYYRDELGDRGENVTVDPLLVFENPSLRMPTLHCKLGRKLSSPILSI</sequence>
<organism evidence="2 3">
    <name type="scientific">Protea cynaroides</name>
    <dbReference type="NCBI Taxonomy" id="273540"/>
    <lineage>
        <taxon>Eukaryota</taxon>
        <taxon>Viridiplantae</taxon>
        <taxon>Streptophyta</taxon>
        <taxon>Embryophyta</taxon>
        <taxon>Tracheophyta</taxon>
        <taxon>Spermatophyta</taxon>
        <taxon>Magnoliopsida</taxon>
        <taxon>Proteales</taxon>
        <taxon>Proteaceae</taxon>
        <taxon>Protea</taxon>
    </lineage>
</organism>
<protein>
    <submittedName>
        <fullName evidence="2">Uncharacterized protein</fullName>
    </submittedName>
</protein>
<feature type="signal peptide" evidence="1">
    <location>
        <begin position="1"/>
        <end position="29"/>
    </location>
</feature>
<evidence type="ECO:0000313" key="2">
    <source>
        <dbReference type="EMBL" id="KAJ4949819.1"/>
    </source>
</evidence>
<dbReference type="EMBL" id="JAMYWD010000289">
    <property type="protein sequence ID" value="KAJ4949819.1"/>
    <property type="molecule type" value="Genomic_DNA"/>
</dbReference>
<feature type="chain" id="PRO_5040481425" evidence="1">
    <location>
        <begin position="30"/>
        <end position="103"/>
    </location>
</feature>
<comment type="caution">
    <text evidence="2">The sequence shown here is derived from an EMBL/GenBank/DDBJ whole genome shotgun (WGS) entry which is preliminary data.</text>
</comment>
<keyword evidence="3" id="KW-1185">Reference proteome</keyword>
<evidence type="ECO:0000313" key="3">
    <source>
        <dbReference type="Proteomes" id="UP001141806"/>
    </source>
</evidence>